<dbReference type="Proteomes" id="UP001152531">
    <property type="component" value="Unassembled WGS sequence"/>
</dbReference>
<protein>
    <submittedName>
        <fullName evidence="1">U3 small nucleolar RNA-associated protein 5</fullName>
    </submittedName>
</protein>
<name>A0ACA9YC32_9ASCO</name>
<gene>
    <name evidence="1" type="ORF">CLIB1444_08S03400</name>
</gene>
<proteinExistence type="predicted"/>
<evidence type="ECO:0000313" key="2">
    <source>
        <dbReference type="Proteomes" id="UP001152531"/>
    </source>
</evidence>
<organism evidence="1 2">
    <name type="scientific">[Candida] jaroonii</name>
    <dbReference type="NCBI Taxonomy" id="467808"/>
    <lineage>
        <taxon>Eukaryota</taxon>
        <taxon>Fungi</taxon>
        <taxon>Dikarya</taxon>
        <taxon>Ascomycota</taxon>
        <taxon>Saccharomycotina</taxon>
        <taxon>Pichiomycetes</taxon>
        <taxon>Debaryomycetaceae</taxon>
        <taxon>Yamadazyma</taxon>
    </lineage>
</organism>
<dbReference type="EMBL" id="CALSDN010000008">
    <property type="protein sequence ID" value="CAH6722167.1"/>
    <property type="molecule type" value="Genomic_DNA"/>
</dbReference>
<accession>A0ACA9YC32</accession>
<reference evidence="1" key="1">
    <citation type="submission" date="2022-06" db="EMBL/GenBank/DDBJ databases">
        <authorList>
            <person name="Legras J.-L."/>
            <person name="Devillers H."/>
            <person name="Grondin C."/>
        </authorList>
    </citation>
    <scope>NUCLEOTIDE SEQUENCE</scope>
    <source>
        <strain evidence="1">CLIB 1444</strain>
    </source>
</reference>
<comment type="caution">
    <text evidence="1">The sequence shown here is derived from an EMBL/GenBank/DDBJ whole genome shotgun (WGS) entry which is preliminary data.</text>
</comment>
<sequence>MSGPLVTSQYDESGNYYASVIVSLDTHQLRVSTTENTIDSFDSLYNLDKDNKVSVINWLDYNEQKFIGIGLTNGLVLIYSPFTKSIITTLATSKNSLITSIQYSSITNSLWISDNSGQVYEFDIYYNLSSSFSINEYLETNESVNNLKIINLDQTPHILVGSHSIHLLNLKTKELIKTFPAHIQPVKSIIDVNEEYFITSAEGDRFINLYSLKLQSIKTVFVAEAPVIDIDIGNYNGNVVLVAKTENKLEIFNAILSEDHSSTNSKKKRKQMSKSRSPNGSLVLKKHPEDIKGNMTEEISIITIKSVKNQIFYSWLENVSDVRFDKVQWIDETDNYLINTMELTKKKMVTNTPHHSLNGNDVSSIGQYNEGNTIVSDGFNLNNVEDDEDSSETLAEKLEKLSTEIKPSVAKKKKGLSNNTLTTILSQSLRNNDMALLETVLGNRDQQIIQNTILRLDSSLAILLLDRISEKLARQSTKFDQLIYWIKWIIIIHGSVLASLPGLTSKLSNLHGILTKKSDTLPRLMQLKSKMEVIYENNEMIKSYEKNLNYGVEEDEDTDVEYIEELDDGSDIEDEMMDDIPAGSSDEELQDYSEEDEEVEEDDEEIGMVTNDYIESDED</sequence>
<keyword evidence="2" id="KW-1185">Reference proteome</keyword>
<evidence type="ECO:0000313" key="1">
    <source>
        <dbReference type="EMBL" id="CAH6722167.1"/>
    </source>
</evidence>